<dbReference type="SUPFAM" id="SSF52540">
    <property type="entry name" value="P-loop containing nucleoside triphosphate hydrolases"/>
    <property type="match status" value="1"/>
</dbReference>
<dbReference type="GO" id="GO:0005694">
    <property type="term" value="C:chromosome"/>
    <property type="evidence" value="ECO:0007669"/>
    <property type="project" value="TreeGrafter"/>
</dbReference>
<comment type="catalytic activity">
    <reaction evidence="4">
        <text>Couples ATP hydrolysis with the unwinding of duplex DNA by translocating in the 3'-5' direction.</text>
        <dbReference type="EC" id="5.6.2.4"/>
    </reaction>
</comment>
<dbReference type="GO" id="GO:0000724">
    <property type="term" value="P:double-strand break repair via homologous recombination"/>
    <property type="evidence" value="ECO:0007669"/>
    <property type="project" value="TreeGrafter"/>
</dbReference>
<name>A0A9P5TFV2_GYMJU</name>
<dbReference type="PANTHER" id="PTHR13710:SF105">
    <property type="entry name" value="ATP-DEPENDENT DNA HELICASE Q1"/>
    <property type="match status" value="1"/>
</dbReference>
<evidence type="ECO:0000313" key="7">
    <source>
        <dbReference type="EMBL" id="KAF8871108.1"/>
    </source>
</evidence>
<protein>
    <recommendedName>
        <fullName evidence="5">DNA 3'-5' helicase</fullName>
        <ecNumber evidence="5">5.6.2.4</ecNumber>
    </recommendedName>
</protein>
<comment type="caution">
    <text evidence="7">The sequence shown here is derived from an EMBL/GenBank/DDBJ whole genome shotgun (WGS) entry which is preliminary data.</text>
</comment>
<dbReference type="AlphaFoldDB" id="A0A9P5TFV2"/>
<dbReference type="EC" id="5.6.2.4" evidence="5"/>
<dbReference type="PROSITE" id="PS51194">
    <property type="entry name" value="HELICASE_CTER"/>
    <property type="match status" value="1"/>
</dbReference>
<comment type="similarity">
    <text evidence="1">Belongs to the helicase family. RecQ subfamily.</text>
</comment>
<dbReference type="PANTHER" id="PTHR13710">
    <property type="entry name" value="DNA HELICASE RECQ FAMILY MEMBER"/>
    <property type="match status" value="1"/>
</dbReference>
<evidence type="ECO:0000256" key="4">
    <source>
        <dbReference type="ARBA" id="ARBA00034617"/>
    </source>
</evidence>
<reference evidence="7" key="1">
    <citation type="submission" date="2020-11" db="EMBL/GenBank/DDBJ databases">
        <authorList>
            <consortium name="DOE Joint Genome Institute"/>
            <person name="Ahrendt S."/>
            <person name="Riley R."/>
            <person name="Andreopoulos W."/>
            <person name="LaButti K."/>
            <person name="Pangilinan J."/>
            <person name="Ruiz-duenas F.J."/>
            <person name="Barrasa J.M."/>
            <person name="Sanchez-Garcia M."/>
            <person name="Camarero S."/>
            <person name="Miyauchi S."/>
            <person name="Serrano A."/>
            <person name="Linde D."/>
            <person name="Babiker R."/>
            <person name="Drula E."/>
            <person name="Ayuso-Fernandez I."/>
            <person name="Pacheco R."/>
            <person name="Padilla G."/>
            <person name="Ferreira P."/>
            <person name="Barriuso J."/>
            <person name="Kellner H."/>
            <person name="Castanera R."/>
            <person name="Alfaro M."/>
            <person name="Ramirez L."/>
            <person name="Pisabarro A.G."/>
            <person name="Kuo A."/>
            <person name="Tritt A."/>
            <person name="Lipzen A."/>
            <person name="He G."/>
            <person name="Yan M."/>
            <person name="Ng V."/>
            <person name="Cullen D."/>
            <person name="Martin F."/>
            <person name="Rosso M.-N."/>
            <person name="Henrissat B."/>
            <person name="Hibbett D."/>
            <person name="Martinez A.T."/>
            <person name="Grigoriev I.V."/>
        </authorList>
    </citation>
    <scope>NUCLEOTIDE SEQUENCE</scope>
    <source>
        <strain evidence="7">AH 44721</strain>
    </source>
</reference>
<feature type="domain" description="Helicase C-terminal" evidence="6">
    <location>
        <begin position="1"/>
        <end position="116"/>
    </location>
</feature>
<dbReference type="Proteomes" id="UP000724874">
    <property type="component" value="Unassembled WGS sequence"/>
</dbReference>
<dbReference type="GO" id="GO:0009378">
    <property type="term" value="F:four-way junction helicase activity"/>
    <property type="evidence" value="ECO:0007669"/>
    <property type="project" value="TreeGrafter"/>
</dbReference>
<evidence type="ECO:0000259" key="6">
    <source>
        <dbReference type="PROSITE" id="PS51194"/>
    </source>
</evidence>
<dbReference type="GO" id="GO:0005737">
    <property type="term" value="C:cytoplasm"/>
    <property type="evidence" value="ECO:0007669"/>
    <property type="project" value="TreeGrafter"/>
</dbReference>
<keyword evidence="3" id="KW-0413">Isomerase</keyword>
<dbReference type="GO" id="GO:0003677">
    <property type="term" value="F:DNA binding"/>
    <property type="evidence" value="ECO:0007669"/>
    <property type="project" value="UniProtKB-KW"/>
</dbReference>
<dbReference type="GO" id="GO:0043138">
    <property type="term" value="F:3'-5' DNA helicase activity"/>
    <property type="evidence" value="ECO:0007669"/>
    <property type="project" value="UniProtKB-EC"/>
</dbReference>
<dbReference type="Gene3D" id="3.40.50.300">
    <property type="entry name" value="P-loop containing nucleotide triphosphate hydrolases"/>
    <property type="match status" value="1"/>
</dbReference>
<proteinExistence type="inferred from homology"/>
<dbReference type="EMBL" id="JADNYJ010000322">
    <property type="protein sequence ID" value="KAF8871108.1"/>
    <property type="molecule type" value="Genomic_DNA"/>
</dbReference>
<dbReference type="Pfam" id="PF00271">
    <property type="entry name" value="Helicase_C"/>
    <property type="match status" value="1"/>
</dbReference>
<sequence>MGYPFYNGSQELEDDERAKLYANWKNGNSPVMICTSAFGTGNDYAHVHLVIHAGTPFEMLDYTQEVSRAGHDKQPALCVMFPTQLHSEKVKGADLCGKQYMQDALAGSPVCIHYLITFFNDGVGFYCIETEDNQQYMQNLRDTVTTTLETFQLDITPFHTILSIIDGLFADSLIWPIAQSYYYLGVIPLLPMPPGGLPHITSTQQQQLHQNLTHEFHLSAIHLADPLKPLYYLVISPISSPPPLIFRSLILNL</sequence>
<evidence type="ECO:0000313" key="8">
    <source>
        <dbReference type="Proteomes" id="UP000724874"/>
    </source>
</evidence>
<accession>A0A9P5TFV2</accession>
<dbReference type="InterPro" id="IPR001650">
    <property type="entry name" value="Helicase_C-like"/>
</dbReference>
<organism evidence="7 8">
    <name type="scientific">Gymnopilus junonius</name>
    <name type="common">Spectacular rustgill mushroom</name>
    <name type="synonym">Gymnopilus spectabilis subsp. junonius</name>
    <dbReference type="NCBI Taxonomy" id="109634"/>
    <lineage>
        <taxon>Eukaryota</taxon>
        <taxon>Fungi</taxon>
        <taxon>Dikarya</taxon>
        <taxon>Basidiomycota</taxon>
        <taxon>Agaricomycotina</taxon>
        <taxon>Agaricomycetes</taxon>
        <taxon>Agaricomycetidae</taxon>
        <taxon>Agaricales</taxon>
        <taxon>Agaricineae</taxon>
        <taxon>Hymenogastraceae</taxon>
        <taxon>Gymnopilus</taxon>
    </lineage>
</organism>
<gene>
    <name evidence="7" type="ORF">CPB84DRAFT_1855202</name>
</gene>
<keyword evidence="8" id="KW-1185">Reference proteome</keyword>
<evidence type="ECO:0000256" key="3">
    <source>
        <dbReference type="ARBA" id="ARBA00023235"/>
    </source>
</evidence>
<evidence type="ECO:0000256" key="5">
    <source>
        <dbReference type="ARBA" id="ARBA00034808"/>
    </source>
</evidence>
<dbReference type="OrthoDB" id="2507344at2759"/>
<evidence type="ECO:0000256" key="1">
    <source>
        <dbReference type="ARBA" id="ARBA00005446"/>
    </source>
</evidence>
<evidence type="ECO:0000256" key="2">
    <source>
        <dbReference type="ARBA" id="ARBA00023125"/>
    </source>
</evidence>
<keyword evidence="2" id="KW-0238">DNA-binding</keyword>
<dbReference type="InterPro" id="IPR027417">
    <property type="entry name" value="P-loop_NTPase"/>
</dbReference>